<dbReference type="EMBL" id="SNXO01000029">
    <property type="protein sequence ID" value="TDP51845.1"/>
    <property type="molecule type" value="Genomic_DNA"/>
</dbReference>
<evidence type="ECO:0008006" key="4">
    <source>
        <dbReference type="Google" id="ProtNLM"/>
    </source>
</evidence>
<evidence type="ECO:0000313" key="2">
    <source>
        <dbReference type="EMBL" id="TDP51845.1"/>
    </source>
</evidence>
<reference evidence="2 3" key="1">
    <citation type="submission" date="2019-03" db="EMBL/GenBank/DDBJ databases">
        <title>Genomic Encyclopedia of Type Strains, Phase IV (KMG-IV): sequencing the most valuable type-strain genomes for metagenomic binning, comparative biology and taxonomic classification.</title>
        <authorList>
            <person name="Goeker M."/>
        </authorList>
    </citation>
    <scope>NUCLEOTIDE SEQUENCE [LARGE SCALE GENOMIC DNA]</scope>
    <source>
        <strain evidence="2 3">DSM 28287</strain>
    </source>
</reference>
<evidence type="ECO:0000256" key="1">
    <source>
        <dbReference type="SAM" id="SignalP"/>
    </source>
</evidence>
<proteinExistence type="predicted"/>
<feature type="chain" id="PRO_5020628131" description="DUF5626 domain-containing protein" evidence="1">
    <location>
        <begin position="25"/>
        <end position="173"/>
    </location>
</feature>
<dbReference type="Proteomes" id="UP000295500">
    <property type="component" value="Unassembled WGS sequence"/>
</dbReference>
<evidence type="ECO:0000313" key="3">
    <source>
        <dbReference type="Proteomes" id="UP000295500"/>
    </source>
</evidence>
<keyword evidence="1" id="KW-0732">Signal</keyword>
<keyword evidence="3" id="KW-1185">Reference proteome</keyword>
<dbReference type="AlphaFoldDB" id="A0A4R6PZN2"/>
<comment type="caution">
    <text evidence="2">The sequence shown here is derived from an EMBL/GenBank/DDBJ whole genome shotgun (WGS) entry which is preliminary data.</text>
</comment>
<organism evidence="2 3">
    <name type="scientific">Aminicella lysinilytica</name>
    <dbReference type="NCBI Taxonomy" id="433323"/>
    <lineage>
        <taxon>Bacteria</taxon>
        <taxon>Bacillati</taxon>
        <taxon>Bacillota</taxon>
        <taxon>Clostridia</taxon>
        <taxon>Peptostreptococcales</taxon>
        <taxon>Anaerovoracaceae</taxon>
        <taxon>Aminicella</taxon>
    </lineage>
</organism>
<name>A0A4R6PZN2_9FIRM</name>
<gene>
    <name evidence="2" type="ORF">EV211_12923</name>
</gene>
<dbReference type="RefSeq" id="WP_133528903.1">
    <property type="nucleotide sequence ID" value="NZ_CALCQM010000019.1"/>
</dbReference>
<sequence>MKRIATVLSLSILVVAMLAFPAYAEDPANVSSTSDTQLELFSDGSYAIIDTTIEYATIYDQESVVATNAIAVASTSSTKTASATYTYYSNSGDKKWSLTVTGRFSYNGSTSKATSASVSHKIFGSGWSCSDTSHSISGATAKATGTFKYGFLTKNAAIGLKCSAKGTITTVNY</sequence>
<protein>
    <recommendedName>
        <fullName evidence="4">DUF5626 domain-containing protein</fullName>
    </recommendedName>
</protein>
<accession>A0A4R6PZN2</accession>
<feature type="signal peptide" evidence="1">
    <location>
        <begin position="1"/>
        <end position="24"/>
    </location>
</feature>